<dbReference type="EMBL" id="JAIWYP010000008">
    <property type="protein sequence ID" value="KAH3783545.1"/>
    <property type="molecule type" value="Genomic_DNA"/>
</dbReference>
<accession>A0A9D4IR52</accession>
<reference evidence="2" key="1">
    <citation type="journal article" date="2019" name="bioRxiv">
        <title>The Genome of the Zebra Mussel, Dreissena polymorpha: A Resource for Invasive Species Research.</title>
        <authorList>
            <person name="McCartney M.A."/>
            <person name="Auch B."/>
            <person name="Kono T."/>
            <person name="Mallez S."/>
            <person name="Zhang Y."/>
            <person name="Obille A."/>
            <person name="Becker A."/>
            <person name="Abrahante J.E."/>
            <person name="Garbe J."/>
            <person name="Badalamenti J.P."/>
            <person name="Herman A."/>
            <person name="Mangelson H."/>
            <person name="Liachko I."/>
            <person name="Sullivan S."/>
            <person name="Sone E.D."/>
            <person name="Koren S."/>
            <person name="Silverstein K.A.T."/>
            <person name="Beckman K.B."/>
            <person name="Gohl D.M."/>
        </authorList>
    </citation>
    <scope>NUCLEOTIDE SEQUENCE</scope>
    <source>
        <strain evidence="2">Duluth1</strain>
        <tissue evidence="2">Whole animal</tissue>
    </source>
</reference>
<dbReference type="Proteomes" id="UP000828390">
    <property type="component" value="Unassembled WGS sequence"/>
</dbReference>
<protein>
    <submittedName>
        <fullName evidence="2">Uncharacterized protein</fullName>
    </submittedName>
</protein>
<organism evidence="2 3">
    <name type="scientific">Dreissena polymorpha</name>
    <name type="common">Zebra mussel</name>
    <name type="synonym">Mytilus polymorpha</name>
    <dbReference type="NCBI Taxonomy" id="45954"/>
    <lineage>
        <taxon>Eukaryota</taxon>
        <taxon>Metazoa</taxon>
        <taxon>Spiralia</taxon>
        <taxon>Lophotrochozoa</taxon>
        <taxon>Mollusca</taxon>
        <taxon>Bivalvia</taxon>
        <taxon>Autobranchia</taxon>
        <taxon>Heteroconchia</taxon>
        <taxon>Euheterodonta</taxon>
        <taxon>Imparidentia</taxon>
        <taxon>Neoheterodontei</taxon>
        <taxon>Myida</taxon>
        <taxon>Dreissenoidea</taxon>
        <taxon>Dreissenidae</taxon>
        <taxon>Dreissena</taxon>
    </lineage>
</organism>
<gene>
    <name evidence="2" type="ORF">DPMN_161485</name>
</gene>
<feature type="region of interest" description="Disordered" evidence="1">
    <location>
        <begin position="1"/>
        <end position="77"/>
    </location>
</feature>
<evidence type="ECO:0000313" key="3">
    <source>
        <dbReference type="Proteomes" id="UP000828390"/>
    </source>
</evidence>
<reference evidence="2" key="2">
    <citation type="submission" date="2020-11" db="EMBL/GenBank/DDBJ databases">
        <authorList>
            <person name="McCartney M.A."/>
            <person name="Auch B."/>
            <person name="Kono T."/>
            <person name="Mallez S."/>
            <person name="Becker A."/>
            <person name="Gohl D.M."/>
            <person name="Silverstein K.A.T."/>
            <person name="Koren S."/>
            <person name="Bechman K.B."/>
            <person name="Herman A."/>
            <person name="Abrahante J.E."/>
            <person name="Garbe J."/>
        </authorList>
    </citation>
    <scope>NUCLEOTIDE SEQUENCE</scope>
    <source>
        <strain evidence="2">Duluth1</strain>
        <tissue evidence="2">Whole animal</tissue>
    </source>
</reference>
<proteinExistence type="predicted"/>
<evidence type="ECO:0000256" key="1">
    <source>
        <dbReference type="SAM" id="MobiDB-lite"/>
    </source>
</evidence>
<dbReference type="AlphaFoldDB" id="A0A9D4IR52"/>
<feature type="compositionally biased region" description="Basic and acidic residues" evidence="1">
    <location>
        <begin position="32"/>
        <end position="52"/>
    </location>
</feature>
<name>A0A9D4IR52_DREPO</name>
<keyword evidence="3" id="KW-1185">Reference proteome</keyword>
<sequence length="77" mass="8894">MSNPRDTTPYKESRSPAVAPHDLNTNQNPDMETQHRRNMSPDRDLSGFHNLDRSLSNPDTEIDFPNLNRHMTEVTMT</sequence>
<evidence type="ECO:0000313" key="2">
    <source>
        <dbReference type="EMBL" id="KAH3783545.1"/>
    </source>
</evidence>
<comment type="caution">
    <text evidence="2">The sequence shown here is derived from an EMBL/GenBank/DDBJ whole genome shotgun (WGS) entry which is preliminary data.</text>
</comment>